<evidence type="ECO:0000256" key="2">
    <source>
        <dbReference type="ARBA" id="ARBA00022741"/>
    </source>
</evidence>
<dbReference type="GO" id="GO:0005737">
    <property type="term" value="C:cytoplasm"/>
    <property type="evidence" value="ECO:0007669"/>
    <property type="project" value="TreeGrafter"/>
</dbReference>
<dbReference type="PANTHER" id="PTHR10890">
    <property type="entry name" value="CYSTEINYL-TRNA SYNTHETASE"/>
    <property type="match status" value="1"/>
</dbReference>
<sequence length="309" mass="36125">MFLMDKYPPKKSIKDNCDLLPSFTERSVWMRTNARINYEYGQLSRYYEKIFYSTMMEFNILPPNIVIRTSDYIQEIIEFIEKSIQTGDAYEFNSMVYSKECEDLKCDIHSGGCGDLHASSKNYCGNKSWVNYELGDGATGEHESTKFSNEFMKTLKKHEEYPRLMRFFCLLNLLLDDNQIEKVMYYDKIIFEFFSTVRSMLNLTTDPHMHNSKFELLDRTLLQTFVKIKNSIHQSLCDHISIQMAMNEVNELIISTNVYMEKSTNPNHILLQLINKYLGQLINSFRLCFPAQAPTDYPDRPNAASTDAC</sequence>
<accession>A0A815BLS4</accession>
<evidence type="ECO:0000259" key="4">
    <source>
        <dbReference type="Pfam" id="PF01406"/>
    </source>
</evidence>
<evidence type="ECO:0000256" key="1">
    <source>
        <dbReference type="ARBA" id="ARBA00022598"/>
    </source>
</evidence>
<dbReference type="InterPro" id="IPR032678">
    <property type="entry name" value="tRNA-synt_1_cat_dom"/>
</dbReference>
<evidence type="ECO:0000313" key="6">
    <source>
        <dbReference type="EMBL" id="CAF3688115.1"/>
    </source>
</evidence>
<dbReference type="Pfam" id="PF01406">
    <property type="entry name" value="tRNA-synt_1e"/>
    <property type="match status" value="1"/>
</dbReference>
<dbReference type="InterPro" id="IPR024909">
    <property type="entry name" value="Cys-tRNA/MSH_ligase"/>
</dbReference>
<dbReference type="SUPFAM" id="SSF52374">
    <property type="entry name" value="Nucleotidylyl transferase"/>
    <property type="match status" value="1"/>
</dbReference>
<dbReference type="Proteomes" id="UP000663891">
    <property type="component" value="Unassembled WGS sequence"/>
</dbReference>
<evidence type="ECO:0000256" key="3">
    <source>
        <dbReference type="ARBA" id="ARBA00022840"/>
    </source>
</evidence>
<keyword evidence="3" id="KW-0067">ATP-binding</keyword>
<dbReference type="AlphaFoldDB" id="A0A815BLS4"/>
<keyword evidence="2" id="KW-0547">Nucleotide-binding</keyword>
<gene>
    <name evidence="6" type="ORF">OKA104_LOCUS11603</name>
    <name evidence="5" type="ORF">VCS650_LOCUS29659</name>
</gene>
<keyword evidence="1" id="KW-0436">Ligase</keyword>
<protein>
    <recommendedName>
        <fullName evidence="4">tRNA synthetases class I catalytic domain-containing protein</fullName>
    </recommendedName>
</protein>
<organism evidence="5 7">
    <name type="scientific">Adineta steineri</name>
    <dbReference type="NCBI Taxonomy" id="433720"/>
    <lineage>
        <taxon>Eukaryota</taxon>
        <taxon>Metazoa</taxon>
        <taxon>Spiralia</taxon>
        <taxon>Gnathifera</taxon>
        <taxon>Rotifera</taxon>
        <taxon>Eurotatoria</taxon>
        <taxon>Bdelloidea</taxon>
        <taxon>Adinetida</taxon>
        <taxon>Adinetidae</taxon>
        <taxon>Adineta</taxon>
    </lineage>
</organism>
<dbReference type="InterPro" id="IPR014729">
    <property type="entry name" value="Rossmann-like_a/b/a_fold"/>
</dbReference>
<dbReference type="Gene3D" id="3.40.50.620">
    <property type="entry name" value="HUPs"/>
    <property type="match status" value="1"/>
</dbReference>
<dbReference type="GO" id="GO:0004817">
    <property type="term" value="F:cysteine-tRNA ligase activity"/>
    <property type="evidence" value="ECO:0007669"/>
    <property type="project" value="TreeGrafter"/>
</dbReference>
<dbReference type="GO" id="GO:0006423">
    <property type="term" value="P:cysteinyl-tRNA aminoacylation"/>
    <property type="evidence" value="ECO:0007669"/>
    <property type="project" value="TreeGrafter"/>
</dbReference>
<dbReference type="Proteomes" id="UP000663881">
    <property type="component" value="Unassembled WGS sequence"/>
</dbReference>
<name>A0A815BLS4_9BILA</name>
<evidence type="ECO:0000313" key="7">
    <source>
        <dbReference type="Proteomes" id="UP000663891"/>
    </source>
</evidence>
<dbReference type="EMBL" id="CAJOAY010000541">
    <property type="protein sequence ID" value="CAF3688115.1"/>
    <property type="molecule type" value="Genomic_DNA"/>
</dbReference>
<evidence type="ECO:0000313" key="5">
    <source>
        <dbReference type="EMBL" id="CAF1275315.1"/>
    </source>
</evidence>
<dbReference type="EMBL" id="CAJNON010000463">
    <property type="protein sequence ID" value="CAF1275315.1"/>
    <property type="molecule type" value="Genomic_DNA"/>
</dbReference>
<proteinExistence type="predicted"/>
<dbReference type="GO" id="GO:0005524">
    <property type="term" value="F:ATP binding"/>
    <property type="evidence" value="ECO:0007669"/>
    <property type="project" value="UniProtKB-KW"/>
</dbReference>
<reference evidence="5" key="1">
    <citation type="submission" date="2021-02" db="EMBL/GenBank/DDBJ databases">
        <authorList>
            <person name="Nowell W R."/>
        </authorList>
    </citation>
    <scope>NUCLEOTIDE SEQUENCE</scope>
</reference>
<dbReference type="PANTHER" id="PTHR10890:SF3">
    <property type="entry name" value="CYSTEINE--TRNA LIGASE, CYTOPLASMIC"/>
    <property type="match status" value="1"/>
</dbReference>
<comment type="caution">
    <text evidence="5">The sequence shown here is derived from an EMBL/GenBank/DDBJ whole genome shotgun (WGS) entry which is preliminary data.</text>
</comment>
<feature type="domain" description="tRNA synthetases class I catalytic" evidence="4">
    <location>
        <begin position="39"/>
        <end position="100"/>
    </location>
</feature>